<feature type="transmembrane region" description="Helical" evidence="2">
    <location>
        <begin position="32"/>
        <end position="49"/>
    </location>
</feature>
<dbReference type="InterPro" id="IPR031044">
    <property type="entry name" value="Small_Trp_rich"/>
</dbReference>
<dbReference type="Proteomes" id="UP000269265">
    <property type="component" value="Unassembled WGS sequence"/>
</dbReference>
<name>A0A3R8TVT4_9BURK</name>
<dbReference type="EMBL" id="RSED01000002">
    <property type="protein sequence ID" value="RRS05905.1"/>
    <property type="molecule type" value="Genomic_DNA"/>
</dbReference>
<proteinExistence type="predicted"/>
<keyword evidence="2" id="KW-0472">Membrane</keyword>
<keyword evidence="2" id="KW-1133">Transmembrane helix</keyword>
<evidence type="ECO:0000313" key="4">
    <source>
        <dbReference type="Proteomes" id="UP000269265"/>
    </source>
</evidence>
<dbReference type="RefSeq" id="WP_125241812.1">
    <property type="nucleotide sequence ID" value="NZ_RSED01000002.1"/>
</dbReference>
<sequence>MWFVVIGVALMVMNIAGIGPVAEWTWKWDGDLWKFLLPFGLAVAWWFWADASGWTQRKAMEKVDAKRGARRDKQLDALGMGPKKSKR</sequence>
<keyword evidence="4" id="KW-1185">Reference proteome</keyword>
<dbReference type="AlphaFoldDB" id="A0A3R8TVT4"/>
<comment type="caution">
    <text evidence="3">The sequence shown here is derived from an EMBL/GenBank/DDBJ whole genome shotgun (WGS) entry which is preliminary data.</text>
</comment>
<evidence type="ECO:0000313" key="3">
    <source>
        <dbReference type="EMBL" id="RRS05905.1"/>
    </source>
</evidence>
<feature type="compositionally biased region" description="Basic and acidic residues" evidence="1">
    <location>
        <begin position="65"/>
        <end position="75"/>
    </location>
</feature>
<dbReference type="OrthoDB" id="8689816at2"/>
<gene>
    <name evidence="3" type="ORF">EIP75_03325</name>
</gene>
<reference evidence="3 4" key="1">
    <citation type="submission" date="2018-12" db="EMBL/GenBank/DDBJ databases">
        <title>The whole draft genome of Aquabacterium sp. SJQ9.</title>
        <authorList>
            <person name="Sun L."/>
            <person name="Gao X."/>
            <person name="Chen W."/>
            <person name="Huang K."/>
        </authorList>
    </citation>
    <scope>NUCLEOTIDE SEQUENCE [LARGE SCALE GENOMIC DNA]</scope>
    <source>
        <strain evidence="3 4">SJQ9</strain>
    </source>
</reference>
<evidence type="ECO:0000256" key="2">
    <source>
        <dbReference type="SAM" id="Phobius"/>
    </source>
</evidence>
<organism evidence="3 4">
    <name type="scientific">Aquabacterium soli</name>
    <dbReference type="NCBI Taxonomy" id="2493092"/>
    <lineage>
        <taxon>Bacteria</taxon>
        <taxon>Pseudomonadati</taxon>
        <taxon>Pseudomonadota</taxon>
        <taxon>Betaproteobacteria</taxon>
        <taxon>Burkholderiales</taxon>
        <taxon>Aquabacterium</taxon>
    </lineage>
</organism>
<evidence type="ECO:0000256" key="1">
    <source>
        <dbReference type="SAM" id="MobiDB-lite"/>
    </source>
</evidence>
<accession>A0A3R8TVT4</accession>
<protein>
    <submittedName>
        <fullName evidence="3">TIGR04438 family Trp-rich protein</fullName>
    </submittedName>
</protein>
<dbReference type="NCBIfam" id="TIGR04438">
    <property type="entry name" value="small_Trp_rich"/>
    <property type="match status" value="1"/>
</dbReference>
<feature type="region of interest" description="Disordered" evidence="1">
    <location>
        <begin position="65"/>
        <end position="87"/>
    </location>
</feature>
<keyword evidence="2" id="KW-0812">Transmembrane</keyword>